<dbReference type="UniPathway" id="UPA00056">
    <property type="reaction ID" value="UER00093"/>
</dbReference>
<comment type="catalytic activity">
    <reaction evidence="3">
        <text>2-C-methyl-D-erythritol 4-phosphate + CTP + H(+) = 4-CDP-2-C-methyl-D-erythritol + diphosphate</text>
        <dbReference type="Rhea" id="RHEA:13429"/>
        <dbReference type="ChEBI" id="CHEBI:15378"/>
        <dbReference type="ChEBI" id="CHEBI:33019"/>
        <dbReference type="ChEBI" id="CHEBI:37563"/>
        <dbReference type="ChEBI" id="CHEBI:57823"/>
        <dbReference type="ChEBI" id="CHEBI:58262"/>
        <dbReference type="EC" id="2.7.7.60"/>
    </reaction>
</comment>
<feature type="site" description="Positions MEP for the nucleophilic attack" evidence="3">
    <location>
        <position position="213"/>
    </location>
</feature>
<feature type="site" description="Transition state stabilizer" evidence="3">
    <location>
        <position position="19"/>
    </location>
</feature>
<protein>
    <recommendedName>
        <fullName evidence="3">2-C-methyl-D-erythritol 4-phosphate cytidylyltransferase</fullName>
        <ecNumber evidence="3">2.7.7.60</ecNumber>
    </recommendedName>
    <alternativeName>
        <fullName evidence="3">4-diphosphocytidyl-2C-methyl-D-erythritol synthase</fullName>
    </alternativeName>
    <alternativeName>
        <fullName evidence="3">MEP cytidylyltransferase</fullName>
        <shortName evidence="3">MCT</shortName>
    </alternativeName>
</protein>
<keyword evidence="2 3" id="KW-0548">Nucleotidyltransferase</keyword>
<dbReference type="RefSeq" id="WP_126832705.1">
    <property type="nucleotide sequence ID" value="NZ_JBLXIO010000017.1"/>
</dbReference>
<dbReference type="InterPro" id="IPR001228">
    <property type="entry name" value="IspD"/>
</dbReference>
<evidence type="ECO:0000256" key="3">
    <source>
        <dbReference type="HAMAP-Rule" id="MF_00108"/>
    </source>
</evidence>
<name>A0A432XQB1_9GAMM</name>
<dbReference type="Proteomes" id="UP000286678">
    <property type="component" value="Unassembled WGS sequence"/>
</dbReference>
<evidence type="ECO:0000313" key="4">
    <source>
        <dbReference type="EMBL" id="RUO50925.1"/>
    </source>
</evidence>
<dbReference type="Gene3D" id="3.90.550.10">
    <property type="entry name" value="Spore Coat Polysaccharide Biosynthesis Protein SpsA, Chain A"/>
    <property type="match status" value="1"/>
</dbReference>
<comment type="caution">
    <text evidence="4">The sequence shown here is derived from an EMBL/GenBank/DDBJ whole genome shotgun (WGS) entry which is preliminary data.</text>
</comment>
<dbReference type="InterPro" id="IPR050088">
    <property type="entry name" value="IspD/TarI_cytidylyltransf_bact"/>
</dbReference>
<dbReference type="OrthoDB" id="9806837at2"/>
<dbReference type="GO" id="GO:0019288">
    <property type="term" value="P:isopentenyl diphosphate biosynthetic process, methylerythritol 4-phosphate pathway"/>
    <property type="evidence" value="ECO:0007669"/>
    <property type="project" value="UniProtKB-UniRule"/>
</dbReference>
<dbReference type="GO" id="GO:0050518">
    <property type="term" value="F:2-C-methyl-D-erythritol 4-phosphate cytidylyltransferase activity"/>
    <property type="evidence" value="ECO:0007669"/>
    <property type="project" value="UniProtKB-UniRule"/>
</dbReference>
<comment type="similarity">
    <text evidence="3">Belongs to the IspD/TarI cytidylyltransferase family. IspD subfamily.</text>
</comment>
<dbReference type="CDD" id="cd02516">
    <property type="entry name" value="CDP-ME_synthetase"/>
    <property type="match status" value="1"/>
</dbReference>
<dbReference type="InterPro" id="IPR034683">
    <property type="entry name" value="IspD/TarI"/>
</dbReference>
<sequence length="234" mass="25161">MSQNNSVAAVVPAAGVGQRMQSAQPKQYLRLAGTTVLEQTVKALLQDPRIAHIFIATSATDPYFPQLSFSSERPITRVDGGATRAASVQSGVAAAHAAGFEWVAVHDAARPCLTAQELTTVLDEALLDEVGALLALPVADTLKREGANSRVQTSVARDHLWQALTPQVFRSEALLKGFAQLGVDNPQLTDEASVLEALGQQPKLVQGRRSNIKITLPGDEQLAQLWLTENHRKE</sequence>
<evidence type="ECO:0000256" key="1">
    <source>
        <dbReference type="ARBA" id="ARBA00022679"/>
    </source>
</evidence>
<keyword evidence="5" id="KW-1185">Reference proteome</keyword>
<dbReference type="HAMAP" id="MF_00108">
    <property type="entry name" value="IspD"/>
    <property type="match status" value="1"/>
</dbReference>
<feature type="site" description="Transition state stabilizer" evidence="3">
    <location>
        <position position="26"/>
    </location>
</feature>
<dbReference type="FunFam" id="3.90.550.10:FF:000003">
    <property type="entry name" value="2-C-methyl-D-erythritol 4-phosphate cytidylyltransferase"/>
    <property type="match status" value="1"/>
</dbReference>
<dbReference type="Pfam" id="PF01128">
    <property type="entry name" value="IspD"/>
    <property type="match status" value="1"/>
</dbReference>
<keyword evidence="3" id="KW-0414">Isoprene biosynthesis</keyword>
<dbReference type="EC" id="2.7.7.60" evidence="3"/>
<proteinExistence type="inferred from homology"/>
<dbReference type="AlphaFoldDB" id="A0A432XQB1"/>
<organism evidence="4 5">
    <name type="scientific">Pseudidiomarina aquimaris</name>
    <dbReference type="NCBI Taxonomy" id="641841"/>
    <lineage>
        <taxon>Bacteria</taxon>
        <taxon>Pseudomonadati</taxon>
        <taxon>Pseudomonadota</taxon>
        <taxon>Gammaproteobacteria</taxon>
        <taxon>Alteromonadales</taxon>
        <taxon>Idiomarinaceae</taxon>
        <taxon>Pseudidiomarina</taxon>
    </lineage>
</organism>
<comment type="pathway">
    <text evidence="3">Isoprenoid biosynthesis; isopentenyl diphosphate biosynthesis via DXP pathway; isopentenyl diphosphate from 1-deoxy-D-xylulose 5-phosphate: step 2/6.</text>
</comment>
<dbReference type="PANTHER" id="PTHR32125">
    <property type="entry name" value="2-C-METHYL-D-ERYTHRITOL 4-PHOSPHATE CYTIDYLYLTRANSFERASE, CHLOROPLASTIC"/>
    <property type="match status" value="1"/>
</dbReference>
<dbReference type="EMBL" id="PIPT01000001">
    <property type="protein sequence ID" value="RUO50925.1"/>
    <property type="molecule type" value="Genomic_DNA"/>
</dbReference>
<accession>A0A432XQB1</accession>
<dbReference type="NCBIfam" id="TIGR00453">
    <property type="entry name" value="ispD"/>
    <property type="match status" value="1"/>
</dbReference>
<reference evidence="5" key="1">
    <citation type="journal article" date="2018" name="Front. Microbiol.">
        <title>Genome-Based Analysis Reveals the Taxonomy and Diversity of the Family Idiomarinaceae.</title>
        <authorList>
            <person name="Liu Y."/>
            <person name="Lai Q."/>
            <person name="Shao Z."/>
        </authorList>
    </citation>
    <scope>NUCLEOTIDE SEQUENCE [LARGE SCALE GENOMIC DNA]</scope>
    <source>
        <strain evidence="5">SW15</strain>
    </source>
</reference>
<keyword evidence="1 3" id="KW-0808">Transferase</keyword>
<dbReference type="InterPro" id="IPR029044">
    <property type="entry name" value="Nucleotide-diphossugar_trans"/>
</dbReference>
<evidence type="ECO:0000313" key="5">
    <source>
        <dbReference type="Proteomes" id="UP000286678"/>
    </source>
</evidence>
<comment type="function">
    <text evidence="3">Catalyzes the formation of 4-diphosphocytidyl-2-C-methyl-D-erythritol from CTP and 2-C-methyl-D-erythritol 4-phosphate (MEP).</text>
</comment>
<dbReference type="PANTHER" id="PTHR32125:SF4">
    <property type="entry name" value="2-C-METHYL-D-ERYTHRITOL 4-PHOSPHATE CYTIDYLYLTRANSFERASE, CHLOROPLASTIC"/>
    <property type="match status" value="1"/>
</dbReference>
<evidence type="ECO:0000256" key="2">
    <source>
        <dbReference type="ARBA" id="ARBA00022695"/>
    </source>
</evidence>
<feature type="site" description="Positions MEP for the nucleophilic attack" evidence="3">
    <location>
        <position position="157"/>
    </location>
</feature>
<dbReference type="SUPFAM" id="SSF53448">
    <property type="entry name" value="Nucleotide-diphospho-sugar transferases"/>
    <property type="match status" value="1"/>
</dbReference>
<gene>
    <name evidence="3" type="primary">ispD</name>
    <name evidence="4" type="ORF">CWE21_02185</name>
</gene>